<dbReference type="Gene3D" id="3.40.630.10">
    <property type="entry name" value="Zn peptidases"/>
    <property type="match status" value="1"/>
</dbReference>
<dbReference type="Pfam" id="PF04389">
    <property type="entry name" value="Peptidase_M28"/>
    <property type="match status" value="1"/>
</dbReference>
<evidence type="ECO:0000259" key="2">
    <source>
        <dbReference type="Pfam" id="PF04389"/>
    </source>
</evidence>
<dbReference type="GO" id="GO:0004177">
    <property type="term" value="F:aminopeptidase activity"/>
    <property type="evidence" value="ECO:0007669"/>
    <property type="project" value="UniProtKB-KW"/>
</dbReference>
<reference evidence="3 4" key="1">
    <citation type="submission" date="2015-07" db="EMBL/GenBank/DDBJ databases">
        <title>Genome analysis of myxobacterium Chondromyces crocatus Cm c5 reveals a high potential for natural compound synthesis and the genetic basis for the loss of fruiting body formation.</title>
        <authorList>
            <person name="Zaburannyi N."/>
            <person name="Bunk B."/>
            <person name="Maier J."/>
            <person name="Overmann J."/>
            <person name="Mueller R."/>
        </authorList>
    </citation>
    <scope>NUCLEOTIDE SEQUENCE [LARGE SCALE GENOMIC DNA]</scope>
    <source>
        <strain evidence="3 4">Cm c5</strain>
    </source>
</reference>
<feature type="transmembrane region" description="Helical" evidence="1">
    <location>
        <begin position="578"/>
        <end position="597"/>
    </location>
</feature>
<dbReference type="PATRIC" id="fig|52.7.peg.4713"/>
<feature type="transmembrane region" description="Helical" evidence="1">
    <location>
        <begin position="423"/>
        <end position="445"/>
    </location>
</feature>
<keyword evidence="1" id="KW-0812">Transmembrane</keyword>
<feature type="transmembrane region" description="Helical" evidence="1">
    <location>
        <begin position="67"/>
        <end position="90"/>
    </location>
</feature>
<dbReference type="PANTHER" id="PTHR12147:SF26">
    <property type="entry name" value="PEPTIDASE M28 DOMAIN-CONTAINING PROTEIN"/>
    <property type="match status" value="1"/>
</dbReference>
<dbReference type="EMBL" id="CP012159">
    <property type="protein sequence ID" value="AKT40131.1"/>
    <property type="molecule type" value="Genomic_DNA"/>
</dbReference>
<keyword evidence="1" id="KW-0472">Membrane</keyword>
<dbReference type="GO" id="GO:0008235">
    <property type="term" value="F:metalloexopeptidase activity"/>
    <property type="evidence" value="ECO:0007669"/>
    <property type="project" value="InterPro"/>
</dbReference>
<dbReference type="InterPro" id="IPR045175">
    <property type="entry name" value="M28_fam"/>
</dbReference>
<dbReference type="AlphaFoldDB" id="A0A0K1EGZ5"/>
<evidence type="ECO:0000313" key="4">
    <source>
        <dbReference type="Proteomes" id="UP000067626"/>
    </source>
</evidence>
<feature type="transmembrane region" description="Helical" evidence="1">
    <location>
        <begin position="468"/>
        <end position="488"/>
    </location>
</feature>
<keyword evidence="3" id="KW-0645">Protease</keyword>
<dbReference type="SUPFAM" id="SSF53187">
    <property type="entry name" value="Zn-dependent exopeptidases"/>
    <property type="match status" value="1"/>
</dbReference>
<dbReference type="InterPro" id="IPR007484">
    <property type="entry name" value="Peptidase_M28"/>
</dbReference>
<dbReference type="EC" id="3.4.11.-" evidence="3"/>
<dbReference type="PANTHER" id="PTHR12147">
    <property type="entry name" value="METALLOPEPTIDASE M28 FAMILY MEMBER"/>
    <property type="match status" value="1"/>
</dbReference>
<feature type="transmembrane region" description="Helical" evidence="1">
    <location>
        <begin position="519"/>
        <end position="536"/>
    </location>
</feature>
<sequence>MAERCTLYFGAVEVNRDGSTRPPRREAETQRANTEHPLTCGCRDDGFALAIGIPAALSLRVAMRRPILPRATAALVIALSVVCGVLLALWSFRLPEPQRDDAPAEHFSALRARRHVERLAGSPRPVGSAGHADGRAFLMAALAELGAETDAAPATAMSTWYGLPFDTARVRNVVGRLRGQASTGAVLLVAHYDSVPGSPGASDDASGVAAILEMLRAARASGPLRNDVIVLFSDGEEGGMLGAHAFVASHPWSREVRVFVNLDARGVRGVPVVIGLSSPDAWLAEQLAAAGVTSAASSVYTETTRRLHAGTDFGVLSRHGLAGVNVAFADGVALYHQGTDTTEALDLGTLQAEGDLGLALLRQLGQADLNAPRSESRVAFFSVGKLGLVRYPVAVAVALGCGALALALGALWSCRRRTPLGQLVLTGAAPRALAALAPAAIWFAWSPLARFHPVYRAQAAGDPAEVGLLRVGVILLGVSIAVMARGLIRTRRTPFAGMVSGLVVWSVLAIGLLVAMPAASHVATLPLGLGAAWVLVAQRSAPTSRAAVAVGALSTVVTTFFAAQMVYLALLAGQMPRAGWAATVLVLFTMLIPMVSLRAGEALWMRRGAVGGALIALGCFVVAALGARFDAEHPRPTCLTYALDGSTGDARWISDERVPSAWSAAFLPADAERAPLPAFFDDATRPLRQAPAPAHALQAPQLVVEQDERAGDRRVLHLRLRSARRAPWAFVFVEGGATILAASVEGKAIDPDVVTEPLAQGQRWGFRHVGLEEDGLAFTLEVAAESAPLRLRVVDQRFELPPEVPVRPADMAACRSWITDSTLVSEVFAF</sequence>
<proteinExistence type="predicted"/>
<feature type="transmembrane region" description="Helical" evidence="1">
    <location>
        <begin position="391"/>
        <end position="411"/>
    </location>
</feature>
<protein>
    <submittedName>
        <fullName evidence="3">Aminopeptidase</fullName>
        <ecNumber evidence="3">3.4.11.-</ecNumber>
    </submittedName>
</protein>
<accession>A0A0K1EGZ5</accession>
<gene>
    <name evidence="3" type="ORF">CMC5_042840</name>
</gene>
<dbReference type="KEGG" id="ccro:CMC5_042840"/>
<dbReference type="GO" id="GO:0006508">
    <property type="term" value="P:proteolysis"/>
    <property type="evidence" value="ECO:0007669"/>
    <property type="project" value="InterPro"/>
</dbReference>
<evidence type="ECO:0000313" key="3">
    <source>
        <dbReference type="EMBL" id="AKT40131.1"/>
    </source>
</evidence>
<name>A0A0K1EGZ5_CHOCO</name>
<organism evidence="3 4">
    <name type="scientific">Chondromyces crocatus</name>
    <dbReference type="NCBI Taxonomy" id="52"/>
    <lineage>
        <taxon>Bacteria</taxon>
        <taxon>Pseudomonadati</taxon>
        <taxon>Myxococcota</taxon>
        <taxon>Polyangia</taxon>
        <taxon>Polyangiales</taxon>
        <taxon>Polyangiaceae</taxon>
        <taxon>Chondromyces</taxon>
    </lineage>
</organism>
<evidence type="ECO:0000256" key="1">
    <source>
        <dbReference type="SAM" id="Phobius"/>
    </source>
</evidence>
<keyword evidence="4" id="KW-1185">Reference proteome</keyword>
<dbReference type="STRING" id="52.CMC5_042840"/>
<feature type="transmembrane region" description="Helical" evidence="1">
    <location>
        <begin position="548"/>
        <end position="572"/>
    </location>
</feature>
<keyword evidence="3" id="KW-0378">Hydrolase</keyword>
<feature type="transmembrane region" description="Helical" evidence="1">
    <location>
        <begin position="495"/>
        <end position="513"/>
    </location>
</feature>
<keyword evidence="1" id="KW-1133">Transmembrane helix</keyword>
<keyword evidence="3" id="KW-0031">Aminopeptidase</keyword>
<dbReference type="Proteomes" id="UP000067626">
    <property type="component" value="Chromosome"/>
</dbReference>
<feature type="transmembrane region" description="Helical" evidence="1">
    <location>
        <begin position="609"/>
        <end position="629"/>
    </location>
</feature>
<feature type="domain" description="Peptidase M28" evidence="2">
    <location>
        <begin position="172"/>
        <end position="358"/>
    </location>
</feature>